<sequence length="135" mass="15430">MVDIIHCRTYRISGFDCIHADKSRWGTKLDLIMTWEKGSSFQGHMKQLQNMVLQSVKGSLTNEIHQHMLRKAPSDPELPFARPAEVNQTHADEGTRFRIRTLAQTATLKSSEELHRKLARSMRMQVLDQGKGAQS</sequence>
<reference evidence="1" key="1">
    <citation type="submission" date="2017-07" db="EMBL/GenBank/DDBJ databases">
        <title>Taro Niue Genome Assembly and Annotation.</title>
        <authorList>
            <person name="Atibalentja N."/>
            <person name="Keating K."/>
            <person name="Fields C.J."/>
        </authorList>
    </citation>
    <scope>NUCLEOTIDE SEQUENCE</scope>
    <source>
        <strain evidence="1">Niue_2</strain>
        <tissue evidence="1">Leaf</tissue>
    </source>
</reference>
<evidence type="ECO:0000313" key="1">
    <source>
        <dbReference type="EMBL" id="MQM05833.1"/>
    </source>
</evidence>
<protein>
    <submittedName>
        <fullName evidence="1">Uncharacterized protein</fullName>
    </submittedName>
</protein>
<dbReference type="AlphaFoldDB" id="A0A843W423"/>
<accession>A0A843W423</accession>
<gene>
    <name evidence="1" type="ORF">Taro_038650</name>
</gene>
<dbReference type="EMBL" id="NMUH01003485">
    <property type="protein sequence ID" value="MQM05833.1"/>
    <property type="molecule type" value="Genomic_DNA"/>
</dbReference>
<keyword evidence="2" id="KW-1185">Reference proteome</keyword>
<proteinExistence type="predicted"/>
<organism evidence="1 2">
    <name type="scientific">Colocasia esculenta</name>
    <name type="common">Wild taro</name>
    <name type="synonym">Arum esculentum</name>
    <dbReference type="NCBI Taxonomy" id="4460"/>
    <lineage>
        <taxon>Eukaryota</taxon>
        <taxon>Viridiplantae</taxon>
        <taxon>Streptophyta</taxon>
        <taxon>Embryophyta</taxon>
        <taxon>Tracheophyta</taxon>
        <taxon>Spermatophyta</taxon>
        <taxon>Magnoliopsida</taxon>
        <taxon>Liliopsida</taxon>
        <taxon>Araceae</taxon>
        <taxon>Aroideae</taxon>
        <taxon>Colocasieae</taxon>
        <taxon>Colocasia</taxon>
    </lineage>
</organism>
<name>A0A843W423_COLES</name>
<comment type="caution">
    <text evidence="1">The sequence shown here is derived from an EMBL/GenBank/DDBJ whole genome shotgun (WGS) entry which is preliminary data.</text>
</comment>
<evidence type="ECO:0000313" key="2">
    <source>
        <dbReference type="Proteomes" id="UP000652761"/>
    </source>
</evidence>
<dbReference type="Proteomes" id="UP000652761">
    <property type="component" value="Unassembled WGS sequence"/>
</dbReference>